<keyword evidence="9 18" id="KW-0521">NADP</keyword>
<dbReference type="InterPro" id="IPR001433">
    <property type="entry name" value="OxRdtase_FAD/NAD-bd"/>
</dbReference>
<keyword evidence="11" id="KW-1133">Transmembrane helix</keyword>
<dbReference type="InterPro" id="IPR023173">
    <property type="entry name" value="NADPH_Cyt_P450_Rdtase_alpha"/>
</dbReference>
<dbReference type="Gene3D" id="2.40.30.10">
    <property type="entry name" value="Translation factors"/>
    <property type="match status" value="1"/>
</dbReference>
<keyword evidence="14" id="KW-0443">Lipid metabolism</keyword>
<evidence type="ECO:0000256" key="17">
    <source>
        <dbReference type="ARBA" id="ARBA00023221"/>
    </source>
</evidence>
<feature type="domain" description="FAD-binding FR-type" evidence="20">
    <location>
        <begin position="281"/>
        <end position="541"/>
    </location>
</feature>
<dbReference type="Proteomes" id="UP000054321">
    <property type="component" value="Unassembled WGS sequence"/>
</dbReference>
<proteinExistence type="inferred from homology"/>
<protein>
    <recommendedName>
        <fullName evidence="18">NADPH--cytochrome P450 reductase</fullName>
        <ecNumber evidence="18">1.6.2.4</ecNumber>
    </recommendedName>
</protein>
<dbReference type="Gene3D" id="3.40.50.80">
    <property type="entry name" value="Nucleotide-binding domain of ferredoxin-NADP reductase (FNR) module"/>
    <property type="match status" value="1"/>
</dbReference>
<evidence type="ECO:0000256" key="4">
    <source>
        <dbReference type="ARBA" id="ARBA00022630"/>
    </source>
</evidence>
<dbReference type="Pfam" id="PF00258">
    <property type="entry name" value="Flavodoxin_1"/>
    <property type="match status" value="1"/>
</dbReference>
<keyword evidence="5" id="KW-0288">FMN</keyword>
<gene>
    <name evidence="21" type="ORF">OIDMADRAFT_128641</name>
</gene>
<evidence type="ECO:0000256" key="13">
    <source>
        <dbReference type="ARBA" id="ARBA00023011"/>
    </source>
</evidence>
<keyword evidence="10" id="KW-0752">Steroid biosynthesis</keyword>
<feature type="domain" description="Flavodoxin-like" evidence="19">
    <location>
        <begin position="84"/>
        <end position="229"/>
    </location>
</feature>
<dbReference type="PROSITE" id="PS50902">
    <property type="entry name" value="FLAVODOXIN_LIKE"/>
    <property type="match status" value="1"/>
</dbReference>
<evidence type="ECO:0000256" key="7">
    <source>
        <dbReference type="ARBA" id="ARBA00022824"/>
    </source>
</evidence>
<comment type="cofactor">
    <cofactor evidence="1">
        <name>FMN</name>
        <dbReference type="ChEBI" id="CHEBI:58210"/>
    </cofactor>
</comment>
<keyword evidence="16" id="KW-1207">Sterol metabolism</keyword>
<evidence type="ECO:0000256" key="8">
    <source>
        <dbReference type="ARBA" id="ARBA00022827"/>
    </source>
</evidence>
<evidence type="ECO:0000256" key="18">
    <source>
        <dbReference type="PIRNR" id="PIRNR000208"/>
    </source>
</evidence>
<dbReference type="GO" id="GO:0016126">
    <property type="term" value="P:sterol biosynthetic process"/>
    <property type="evidence" value="ECO:0007669"/>
    <property type="project" value="UniProtKB-KW"/>
</dbReference>
<keyword evidence="15 18" id="KW-0472">Membrane</keyword>
<dbReference type="PANTHER" id="PTHR19384:SF108">
    <property type="entry name" value="NADPH--CYTOCHROME P450 REDUCTASE"/>
    <property type="match status" value="1"/>
</dbReference>
<reference evidence="22" key="2">
    <citation type="submission" date="2015-01" db="EMBL/GenBank/DDBJ databases">
        <title>Evolutionary Origins and Diversification of the Mycorrhizal Mutualists.</title>
        <authorList>
            <consortium name="DOE Joint Genome Institute"/>
            <consortium name="Mycorrhizal Genomics Consortium"/>
            <person name="Kohler A."/>
            <person name="Kuo A."/>
            <person name="Nagy L.G."/>
            <person name="Floudas D."/>
            <person name="Copeland A."/>
            <person name="Barry K.W."/>
            <person name="Cichocki N."/>
            <person name="Veneault-Fourrey C."/>
            <person name="LaButti K."/>
            <person name="Lindquist E.A."/>
            <person name="Lipzen A."/>
            <person name="Lundell T."/>
            <person name="Morin E."/>
            <person name="Murat C."/>
            <person name="Riley R."/>
            <person name="Ohm R."/>
            <person name="Sun H."/>
            <person name="Tunlid A."/>
            <person name="Henrissat B."/>
            <person name="Grigoriev I.V."/>
            <person name="Hibbett D.S."/>
            <person name="Martin F."/>
        </authorList>
    </citation>
    <scope>NUCLEOTIDE SEQUENCE [LARGE SCALE GENOMIC DNA]</scope>
    <source>
        <strain evidence="22">Zn</strain>
    </source>
</reference>
<evidence type="ECO:0000313" key="21">
    <source>
        <dbReference type="EMBL" id="KIM98461.1"/>
    </source>
</evidence>
<dbReference type="Gene3D" id="1.20.990.10">
    <property type="entry name" value="NADPH-cytochrome p450 Reductase, Chain A, domain 3"/>
    <property type="match status" value="1"/>
</dbReference>
<keyword evidence="17" id="KW-0753">Steroid metabolism</keyword>
<dbReference type="SUPFAM" id="SSF52343">
    <property type="entry name" value="Ferredoxin reductase-like, C-terminal NADP-linked domain"/>
    <property type="match status" value="1"/>
</dbReference>
<evidence type="ECO:0000256" key="10">
    <source>
        <dbReference type="ARBA" id="ARBA00022955"/>
    </source>
</evidence>
<dbReference type="InterPro" id="IPR023208">
    <property type="entry name" value="P450R"/>
</dbReference>
<dbReference type="AlphaFoldDB" id="A0A0C3H7Q4"/>
<keyword evidence="7 18" id="KW-0256">Endoplasmic reticulum</keyword>
<organism evidence="21 22">
    <name type="scientific">Oidiodendron maius (strain Zn)</name>
    <dbReference type="NCBI Taxonomy" id="913774"/>
    <lineage>
        <taxon>Eukaryota</taxon>
        <taxon>Fungi</taxon>
        <taxon>Dikarya</taxon>
        <taxon>Ascomycota</taxon>
        <taxon>Pezizomycotina</taxon>
        <taxon>Leotiomycetes</taxon>
        <taxon>Leotiomycetes incertae sedis</taxon>
        <taxon>Myxotrichaceae</taxon>
        <taxon>Oidiodendron</taxon>
    </lineage>
</organism>
<dbReference type="PROSITE" id="PS51384">
    <property type="entry name" value="FAD_FR"/>
    <property type="match status" value="1"/>
</dbReference>
<evidence type="ECO:0000256" key="15">
    <source>
        <dbReference type="ARBA" id="ARBA00023136"/>
    </source>
</evidence>
<keyword evidence="3" id="KW-0444">Lipid biosynthesis</keyword>
<dbReference type="Pfam" id="PF00175">
    <property type="entry name" value="NAD_binding_1"/>
    <property type="match status" value="1"/>
</dbReference>
<evidence type="ECO:0000256" key="14">
    <source>
        <dbReference type="ARBA" id="ARBA00023098"/>
    </source>
</evidence>
<evidence type="ECO:0000256" key="2">
    <source>
        <dbReference type="ARBA" id="ARBA00001974"/>
    </source>
</evidence>
<dbReference type="GO" id="GO:0003958">
    <property type="term" value="F:NADPH-hemoprotein reductase activity"/>
    <property type="evidence" value="ECO:0007669"/>
    <property type="project" value="UniProtKB-EC"/>
</dbReference>
<dbReference type="InterPro" id="IPR039261">
    <property type="entry name" value="FNR_nucleotide-bd"/>
</dbReference>
<dbReference type="GO" id="GO:0005829">
    <property type="term" value="C:cytosol"/>
    <property type="evidence" value="ECO:0007669"/>
    <property type="project" value="TreeGrafter"/>
</dbReference>
<dbReference type="Gene3D" id="3.40.50.360">
    <property type="match status" value="1"/>
</dbReference>
<dbReference type="EC" id="1.6.2.4" evidence="18"/>
<dbReference type="InterPro" id="IPR029039">
    <property type="entry name" value="Flavoprotein-like_sf"/>
</dbReference>
<dbReference type="PRINTS" id="PR00369">
    <property type="entry name" value="FLAVODOXIN"/>
</dbReference>
<dbReference type="InterPro" id="IPR017938">
    <property type="entry name" value="Riboflavin_synthase-like_b-brl"/>
</dbReference>
<dbReference type="PANTHER" id="PTHR19384">
    <property type="entry name" value="NITRIC OXIDE SYNTHASE-RELATED"/>
    <property type="match status" value="1"/>
</dbReference>
<dbReference type="GO" id="GO:0050660">
    <property type="term" value="F:flavin adenine dinucleotide binding"/>
    <property type="evidence" value="ECO:0007669"/>
    <property type="project" value="TreeGrafter"/>
</dbReference>
<evidence type="ECO:0000256" key="12">
    <source>
        <dbReference type="ARBA" id="ARBA00023002"/>
    </source>
</evidence>
<dbReference type="InterPro" id="IPR001094">
    <property type="entry name" value="Flavdoxin-like"/>
</dbReference>
<dbReference type="PIRSF" id="PIRSF000208">
    <property type="entry name" value="P450R"/>
    <property type="match status" value="1"/>
</dbReference>
<evidence type="ECO:0000259" key="19">
    <source>
        <dbReference type="PROSITE" id="PS50902"/>
    </source>
</evidence>
<evidence type="ECO:0000259" key="20">
    <source>
        <dbReference type="PROSITE" id="PS51384"/>
    </source>
</evidence>
<evidence type="ECO:0000256" key="16">
    <source>
        <dbReference type="ARBA" id="ARBA00023166"/>
    </source>
</evidence>
<dbReference type="InterPro" id="IPR008254">
    <property type="entry name" value="Flavodoxin/NO_synth"/>
</dbReference>
<reference evidence="21 22" key="1">
    <citation type="submission" date="2014-04" db="EMBL/GenBank/DDBJ databases">
        <authorList>
            <consortium name="DOE Joint Genome Institute"/>
            <person name="Kuo A."/>
            <person name="Martino E."/>
            <person name="Perotto S."/>
            <person name="Kohler A."/>
            <person name="Nagy L.G."/>
            <person name="Floudas D."/>
            <person name="Copeland A."/>
            <person name="Barry K.W."/>
            <person name="Cichocki N."/>
            <person name="Veneault-Fourrey C."/>
            <person name="LaButti K."/>
            <person name="Lindquist E.A."/>
            <person name="Lipzen A."/>
            <person name="Lundell T."/>
            <person name="Morin E."/>
            <person name="Murat C."/>
            <person name="Sun H."/>
            <person name="Tunlid A."/>
            <person name="Henrissat B."/>
            <person name="Grigoriev I.V."/>
            <person name="Hibbett D.S."/>
            <person name="Martin F."/>
            <person name="Nordberg H.P."/>
            <person name="Cantor M.N."/>
            <person name="Hua S.X."/>
        </authorList>
    </citation>
    <scope>NUCLEOTIDE SEQUENCE [LARGE SCALE GENOMIC DNA]</scope>
    <source>
        <strain evidence="21 22">Zn</strain>
    </source>
</reference>
<evidence type="ECO:0000256" key="6">
    <source>
        <dbReference type="ARBA" id="ARBA00022692"/>
    </source>
</evidence>
<sequence>MSLPFSTDVSTTFLGFLYNAEIDDQVVLGLILILGIYYLFRGTLWEIPDPFYYQWFERPQEVSSLKQDSTRDVGLMLESSKKDIVVFWGSQSGTSEGFAIRLAKDCKSRFGVDAIATDISNYNPESISNIPRSKLAIFIVSTYGDGDPSDNSSQFVAWLEENKTVTFSNLRYTAFGLGNSKYKYYNKVVDVLTTSLNELQATLVFSIGKADDSNGATEDNFTQWKQDLFSAFKSDLGYSEVPSHYEPTFKIVEDESLAPIDLLIGDPIQPRGGERKGLLSSSIQPLSINKIKKLYSSAERGCLHVEIELAHHPQLKYTTGDHLAIWPSNPTSEVQRLLSVLGSRDQKDTPLLITSFDPSVSSKIPSPTTLEVLFRYYLEICHPLSREIVSTFIPFAPSPAAAARLTQLSQDKSAFHQYFSHTHNTLGNLLEGVITPDQSWSTLPLSIIFETLPCLAPRYYSISSSSVVEPRSITITVATSTTNENGEPIPGVTTNYLLAIEHWLNNGTQSQIHNYAVSGPNNALGGSRVYAHIKRSKFRLPAVPTRPIIMIASGTGIAPFRGFLQERVRLAAIGKDVGRSILFFGCQNAEQLLYQEELDQIVNASKGSIEVITAFSRQEPKKYVQDVIEERLENVAEMMIEWDGYLYICGAARMARGVTQRLETCLRARVGWDEMEWKGWLGKMKKEHRWQEDVWR</sequence>
<dbReference type="STRING" id="913774.A0A0C3H7Q4"/>
<evidence type="ECO:0000256" key="1">
    <source>
        <dbReference type="ARBA" id="ARBA00001917"/>
    </source>
</evidence>
<dbReference type="InParanoid" id="A0A0C3H7Q4"/>
<keyword evidence="6" id="KW-0812">Transmembrane</keyword>
<keyword evidence="8" id="KW-0274">FAD</keyword>
<dbReference type="InterPro" id="IPR003097">
    <property type="entry name" value="CysJ-like_FAD-binding"/>
</dbReference>
<comment type="similarity">
    <text evidence="18">In the C-terminal section; belongs to the flavoprotein pyridine nucleotide cytochrome reductase family.</text>
</comment>
<comment type="cofactor">
    <cofactor evidence="2">
        <name>FAD</name>
        <dbReference type="ChEBI" id="CHEBI:57692"/>
    </cofactor>
</comment>
<dbReference type="PRINTS" id="PR00371">
    <property type="entry name" value="FPNCR"/>
</dbReference>
<dbReference type="InterPro" id="IPR001709">
    <property type="entry name" value="Flavoprot_Pyr_Nucl_cyt_Rdtase"/>
</dbReference>
<dbReference type="SUPFAM" id="SSF63380">
    <property type="entry name" value="Riboflavin synthase domain-like"/>
    <property type="match status" value="1"/>
</dbReference>
<dbReference type="GO" id="GO:0005789">
    <property type="term" value="C:endoplasmic reticulum membrane"/>
    <property type="evidence" value="ECO:0007669"/>
    <property type="project" value="UniProtKB-SubCell"/>
</dbReference>
<evidence type="ECO:0000256" key="5">
    <source>
        <dbReference type="ARBA" id="ARBA00022643"/>
    </source>
</evidence>
<evidence type="ECO:0000256" key="3">
    <source>
        <dbReference type="ARBA" id="ARBA00022516"/>
    </source>
</evidence>
<dbReference type="InterPro" id="IPR017927">
    <property type="entry name" value="FAD-bd_FR_type"/>
</dbReference>
<evidence type="ECO:0000256" key="9">
    <source>
        <dbReference type="ARBA" id="ARBA00022857"/>
    </source>
</evidence>
<dbReference type="GO" id="GO:0010181">
    <property type="term" value="F:FMN binding"/>
    <property type="evidence" value="ECO:0007669"/>
    <property type="project" value="InterPro"/>
</dbReference>
<keyword evidence="22" id="KW-1185">Reference proteome</keyword>
<comment type="catalytic activity">
    <reaction evidence="18">
        <text>2 oxidized [cytochrome P450] + NADPH = 2 reduced [cytochrome P450] + NADP(+) + H(+)</text>
        <dbReference type="Rhea" id="RHEA:24040"/>
        <dbReference type="Rhea" id="RHEA-COMP:14627"/>
        <dbReference type="Rhea" id="RHEA-COMP:14628"/>
        <dbReference type="ChEBI" id="CHEBI:15378"/>
        <dbReference type="ChEBI" id="CHEBI:55376"/>
        <dbReference type="ChEBI" id="CHEBI:57783"/>
        <dbReference type="ChEBI" id="CHEBI:58349"/>
        <dbReference type="ChEBI" id="CHEBI:60344"/>
        <dbReference type="EC" id="1.6.2.4"/>
    </reaction>
</comment>
<keyword evidence="13" id="KW-0756">Sterol biosynthesis</keyword>
<dbReference type="Pfam" id="PF00667">
    <property type="entry name" value="FAD_binding_1"/>
    <property type="match status" value="1"/>
</dbReference>
<dbReference type="EMBL" id="KN832880">
    <property type="protein sequence ID" value="KIM98461.1"/>
    <property type="molecule type" value="Genomic_DNA"/>
</dbReference>
<dbReference type="HOGENOM" id="CLU_001570_17_3_1"/>
<dbReference type="OrthoDB" id="1856718at2759"/>
<comment type="subcellular location">
    <subcellularLocation>
        <location evidence="18">Endoplasmic reticulum membrane</location>
    </subcellularLocation>
</comment>
<keyword evidence="4" id="KW-0285">Flavoprotein</keyword>
<comment type="function">
    <text evidence="18">This enzyme is required for electron transfer from NADP to cytochrome P450.</text>
</comment>
<dbReference type="SUPFAM" id="SSF52218">
    <property type="entry name" value="Flavoproteins"/>
    <property type="match status" value="1"/>
</dbReference>
<keyword evidence="12 18" id="KW-0560">Oxidoreductase</keyword>
<evidence type="ECO:0000313" key="22">
    <source>
        <dbReference type="Proteomes" id="UP000054321"/>
    </source>
</evidence>
<evidence type="ECO:0000256" key="11">
    <source>
        <dbReference type="ARBA" id="ARBA00022989"/>
    </source>
</evidence>
<accession>A0A0C3H7Q4</accession>
<name>A0A0C3H7Q4_OIDMZ</name>